<dbReference type="GO" id="GO:0008198">
    <property type="term" value="F:ferrous iron binding"/>
    <property type="evidence" value="ECO:0007669"/>
    <property type="project" value="TreeGrafter"/>
</dbReference>
<evidence type="ECO:0000259" key="5">
    <source>
        <dbReference type="PROSITE" id="PS50905"/>
    </source>
</evidence>
<dbReference type="InterPro" id="IPR009040">
    <property type="entry name" value="Ferritin-like_diiron"/>
</dbReference>
<dbReference type="AlphaFoldDB" id="A0A644TLF4"/>
<evidence type="ECO:0000256" key="4">
    <source>
        <dbReference type="ARBA" id="ARBA00023004"/>
    </source>
</evidence>
<dbReference type="Gene3D" id="1.20.1260.10">
    <property type="match status" value="1"/>
</dbReference>
<keyword evidence="4" id="KW-0408">Iron</keyword>
<dbReference type="PROSITE" id="PS50905">
    <property type="entry name" value="FERRITIN_LIKE"/>
    <property type="match status" value="1"/>
</dbReference>
<dbReference type="FunFam" id="1.20.1260.10:FF:000001">
    <property type="entry name" value="Non-heme ferritin"/>
    <property type="match status" value="1"/>
</dbReference>
<keyword evidence="2" id="KW-0479">Metal-binding</keyword>
<dbReference type="PANTHER" id="PTHR11431:SF127">
    <property type="entry name" value="BACTERIAL NON-HEME FERRITIN"/>
    <property type="match status" value="1"/>
</dbReference>
<evidence type="ECO:0000256" key="1">
    <source>
        <dbReference type="ARBA" id="ARBA00022434"/>
    </source>
</evidence>
<protein>
    <submittedName>
        <fullName evidence="6">Bacterial non-heme ferritin</fullName>
        <ecNumber evidence="6">1.16.3.2</ecNumber>
    </submittedName>
</protein>
<dbReference type="SUPFAM" id="SSF47240">
    <property type="entry name" value="Ferritin-like"/>
    <property type="match status" value="1"/>
</dbReference>
<dbReference type="GO" id="GO:0042802">
    <property type="term" value="F:identical protein binding"/>
    <property type="evidence" value="ECO:0007669"/>
    <property type="project" value="UniProtKB-ARBA"/>
</dbReference>
<organism evidence="6">
    <name type="scientific">bioreactor metagenome</name>
    <dbReference type="NCBI Taxonomy" id="1076179"/>
    <lineage>
        <taxon>unclassified sequences</taxon>
        <taxon>metagenomes</taxon>
        <taxon>ecological metagenomes</taxon>
    </lineage>
</organism>
<dbReference type="GO" id="GO:0006826">
    <property type="term" value="P:iron ion transport"/>
    <property type="evidence" value="ECO:0007669"/>
    <property type="project" value="InterPro"/>
</dbReference>
<gene>
    <name evidence="6" type="primary">ftnA_2</name>
    <name evidence="6" type="ORF">SDC9_13448</name>
</gene>
<reference evidence="6" key="1">
    <citation type="submission" date="2019-08" db="EMBL/GenBank/DDBJ databases">
        <authorList>
            <person name="Kucharzyk K."/>
            <person name="Murdoch R.W."/>
            <person name="Higgins S."/>
            <person name="Loffler F."/>
        </authorList>
    </citation>
    <scope>NUCLEOTIDE SEQUENCE</scope>
</reference>
<dbReference type="GO" id="GO:0006879">
    <property type="term" value="P:intracellular iron ion homeostasis"/>
    <property type="evidence" value="ECO:0007669"/>
    <property type="project" value="UniProtKB-KW"/>
</dbReference>
<evidence type="ECO:0000256" key="3">
    <source>
        <dbReference type="ARBA" id="ARBA00023002"/>
    </source>
</evidence>
<sequence length="172" mass="20060">MISKKMTDRINLQINREMYSAFLYLAMAAAMKEKGYAGISKWLTVQYHEEMFHAMKFVKYLEEQGAAAKYEQIDKPSFKDGSVKEYFEQVLKHEQFVTSSIREMVELARAEKDYATENLLQWYIDEQVEEEANDNEILQTIDLMGNSAHGLYMLNIQLGKRENEATLDFTAL</sequence>
<dbReference type="InterPro" id="IPR009078">
    <property type="entry name" value="Ferritin-like_SF"/>
</dbReference>
<dbReference type="InterPro" id="IPR012347">
    <property type="entry name" value="Ferritin-like"/>
</dbReference>
<feature type="domain" description="Ferritin-like diiron" evidence="5">
    <location>
        <begin position="1"/>
        <end position="145"/>
    </location>
</feature>
<dbReference type="CDD" id="cd01055">
    <property type="entry name" value="Nonheme_Ferritin"/>
    <property type="match status" value="1"/>
</dbReference>
<dbReference type="GO" id="GO:0008199">
    <property type="term" value="F:ferric iron binding"/>
    <property type="evidence" value="ECO:0007669"/>
    <property type="project" value="InterPro"/>
</dbReference>
<keyword evidence="3 6" id="KW-0560">Oxidoreductase</keyword>
<dbReference type="GO" id="GO:0005829">
    <property type="term" value="C:cytosol"/>
    <property type="evidence" value="ECO:0007669"/>
    <property type="project" value="TreeGrafter"/>
</dbReference>
<evidence type="ECO:0000313" key="6">
    <source>
        <dbReference type="EMBL" id="MPL67750.1"/>
    </source>
</evidence>
<keyword evidence="1" id="KW-0409">Iron storage</keyword>
<dbReference type="InterPro" id="IPR041719">
    <property type="entry name" value="Ferritin_prok"/>
</dbReference>
<proteinExistence type="predicted"/>
<name>A0A644TLF4_9ZZZZ</name>
<dbReference type="EC" id="1.16.3.2" evidence="6"/>
<dbReference type="InterPro" id="IPR008331">
    <property type="entry name" value="Ferritin_DPS_dom"/>
</dbReference>
<dbReference type="Pfam" id="PF00210">
    <property type="entry name" value="Ferritin"/>
    <property type="match status" value="1"/>
</dbReference>
<dbReference type="GO" id="GO:0004322">
    <property type="term" value="F:ferroxidase activity"/>
    <property type="evidence" value="ECO:0007669"/>
    <property type="project" value="TreeGrafter"/>
</dbReference>
<accession>A0A644TLF4</accession>
<dbReference type="InterPro" id="IPR001519">
    <property type="entry name" value="Ferritin"/>
</dbReference>
<comment type="caution">
    <text evidence="6">The sequence shown here is derived from an EMBL/GenBank/DDBJ whole genome shotgun (WGS) entry which is preliminary data.</text>
</comment>
<dbReference type="EMBL" id="VSSQ01000038">
    <property type="protein sequence ID" value="MPL67750.1"/>
    <property type="molecule type" value="Genomic_DNA"/>
</dbReference>
<evidence type="ECO:0000256" key="2">
    <source>
        <dbReference type="ARBA" id="ARBA00022723"/>
    </source>
</evidence>
<dbReference type="PANTHER" id="PTHR11431">
    <property type="entry name" value="FERRITIN"/>
    <property type="match status" value="1"/>
</dbReference>